<name>A0ACB8R6J4_9AGAM</name>
<accession>A0ACB8R6J4</accession>
<dbReference type="Proteomes" id="UP000814033">
    <property type="component" value="Unassembled WGS sequence"/>
</dbReference>
<gene>
    <name evidence="1" type="ORF">FA95DRAFT_1684375</name>
</gene>
<evidence type="ECO:0000313" key="1">
    <source>
        <dbReference type="EMBL" id="KAI0039211.1"/>
    </source>
</evidence>
<organism evidence="1 2">
    <name type="scientific">Auriscalpium vulgare</name>
    <dbReference type="NCBI Taxonomy" id="40419"/>
    <lineage>
        <taxon>Eukaryota</taxon>
        <taxon>Fungi</taxon>
        <taxon>Dikarya</taxon>
        <taxon>Basidiomycota</taxon>
        <taxon>Agaricomycotina</taxon>
        <taxon>Agaricomycetes</taxon>
        <taxon>Russulales</taxon>
        <taxon>Auriscalpiaceae</taxon>
        <taxon>Auriscalpium</taxon>
    </lineage>
</organism>
<evidence type="ECO:0000313" key="2">
    <source>
        <dbReference type="Proteomes" id="UP000814033"/>
    </source>
</evidence>
<comment type="caution">
    <text evidence="1">The sequence shown here is derived from an EMBL/GenBank/DDBJ whole genome shotgun (WGS) entry which is preliminary data.</text>
</comment>
<reference evidence="1" key="1">
    <citation type="submission" date="2021-02" db="EMBL/GenBank/DDBJ databases">
        <authorList>
            <consortium name="DOE Joint Genome Institute"/>
            <person name="Ahrendt S."/>
            <person name="Looney B.P."/>
            <person name="Miyauchi S."/>
            <person name="Morin E."/>
            <person name="Drula E."/>
            <person name="Courty P.E."/>
            <person name="Chicoki N."/>
            <person name="Fauchery L."/>
            <person name="Kohler A."/>
            <person name="Kuo A."/>
            <person name="Labutti K."/>
            <person name="Pangilinan J."/>
            <person name="Lipzen A."/>
            <person name="Riley R."/>
            <person name="Andreopoulos W."/>
            <person name="He G."/>
            <person name="Johnson J."/>
            <person name="Barry K.W."/>
            <person name="Grigoriev I.V."/>
            <person name="Nagy L."/>
            <person name="Hibbett D."/>
            <person name="Henrissat B."/>
            <person name="Matheny P.B."/>
            <person name="Labbe J."/>
            <person name="Martin F."/>
        </authorList>
    </citation>
    <scope>NUCLEOTIDE SEQUENCE</scope>
    <source>
        <strain evidence="1">FP105234-sp</strain>
    </source>
</reference>
<reference evidence="1" key="2">
    <citation type="journal article" date="2022" name="New Phytol.">
        <title>Evolutionary transition to the ectomycorrhizal habit in the genomes of a hyperdiverse lineage of mushroom-forming fungi.</title>
        <authorList>
            <person name="Looney B."/>
            <person name="Miyauchi S."/>
            <person name="Morin E."/>
            <person name="Drula E."/>
            <person name="Courty P.E."/>
            <person name="Kohler A."/>
            <person name="Kuo A."/>
            <person name="LaButti K."/>
            <person name="Pangilinan J."/>
            <person name="Lipzen A."/>
            <person name="Riley R."/>
            <person name="Andreopoulos W."/>
            <person name="He G."/>
            <person name="Johnson J."/>
            <person name="Nolan M."/>
            <person name="Tritt A."/>
            <person name="Barry K.W."/>
            <person name="Grigoriev I.V."/>
            <person name="Nagy L.G."/>
            <person name="Hibbett D."/>
            <person name="Henrissat B."/>
            <person name="Matheny P.B."/>
            <person name="Labbe J."/>
            <person name="Martin F.M."/>
        </authorList>
    </citation>
    <scope>NUCLEOTIDE SEQUENCE</scope>
    <source>
        <strain evidence="1">FP105234-sp</strain>
    </source>
</reference>
<keyword evidence="2" id="KW-1185">Reference proteome</keyword>
<dbReference type="EMBL" id="MU276338">
    <property type="protein sequence ID" value="KAI0039211.1"/>
    <property type="molecule type" value="Genomic_DNA"/>
</dbReference>
<sequence>MGRTQHPDLVGTVVIDTYKLIKRLGAGTFGAVYEAVDLTCSRQTHYAIKVLRNSLNDARLLMQEREWSTQMMVHEHPNILELHYVYVIGPYTYLVFDFCPGGTLVSSIQNKLYCYNDEMVKQSFVQLIDAVAYCHKLGVAHRDLKPDNILCSPDRKQLFIADFGLGTTDRFTTQKRIGSRFYMSPECVGKEGVIQSYSTQKADIWSLGVILVNIMCGVNLWREAKPEDDVFRDFMADPHYLRYSAPISREANALVHRILQPNPDDRISLSELREEVVSMESFFVAEAPPYPRGLYASPPPARPLPAAKPGRTGMPRAVKNITPHGSGAEADVSSNVFDSTPGRAGNFSDVTLESTAPPVTPEGRSRVDVNIVTGAMDALAVTPDVVPALKKSPSIWHRAMQKIKVRA</sequence>
<proteinExistence type="predicted"/>
<protein>
    <submittedName>
        <fullName evidence="1">Kinase-like protein</fullName>
    </submittedName>
</protein>